<keyword evidence="1" id="KW-0812">Transmembrane</keyword>
<sequence length="72" mass="8068">MLTLILILLSVLVAAGGLWWTIQIGRKQKTYTQDKVNAAVTRHTAVLNPIFIALIAFTVVIAIMIYIAYFVY</sequence>
<evidence type="ECO:0000313" key="2">
    <source>
        <dbReference type="EMBL" id="KZE69430.1"/>
    </source>
</evidence>
<keyword evidence="1" id="KW-0472">Membrane</keyword>
<keyword evidence="1" id="KW-1133">Transmembrane helix</keyword>
<keyword evidence="3" id="KW-1185">Reference proteome</keyword>
<dbReference type="EMBL" id="LRFC01000001">
    <property type="protein sequence ID" value="KZE69430.1"/>
    <property type="molecule type" value="Genomic_DNA"/>
</dbReference>
<dbReference type="RefSeq" id="WP_066237121.1">
    <property type="nucleotide sequence ID" value="NZ_LRFC01000001.1"/>
</dbReference>
<comment type="caution">
    <text evidence="2">The sequence shown here is derived from an EMBL/GenBank/DDBJ whole genome shotgun (WGS) entry which is preliminary data.</text>
</comment>
<gene>
    <name evidence="2" type="ORF">AWM68_03960</name>
</gene>
<dbReference type="AlphaFoldDB" id="A0A165P9G7"/>
<proteinExistence type="predicted"/>
<evidence type="ECO:0000256" key="1">
    <source>
        <dbReference type="SAM" id="Phobius"/>
    </source>
</evidence>
<organism evidence="2 3">
    <name type="scientific">Fictibacillus phosphorivorans</name>
    <dbReference type="NCBI Taxonomy" id="1221500"/>
    <lineage>
        <taxon>Bacteria</taxon>
        <taxon>Bacillati</taxon>
        <taxon>Bacillota</taxon>
        <taxon>Bacilli</taxon>
        <taxon>Bacillales</taxon>
        <taxon>Fictibacillaceae</taxon>
        <taxon>Fictibacillus</taxon>
    </lineage>
</organism>
<accession>A0A165P9G7</accession>
<name>A0A165P9G7_9BACL</name>
<dbReference type="OrthoDB" id="2971872at2"/>
<dbReference type="Proteomes" id="UP000076567">
    <property type="component" value="Unassembled WGS sequence"/>
</dbReference>
<feature type="transmembrane region" description="Helical" evidence="1">
    <location>
        <begin position="50"/>
        <end position="71"/>
    </location>
</feature>
<evidence type="ECO:0000313" key="3">
    <source>
        <dbReference type="Proteomes" id="UP000076567"/>
    </source>
</evidence>
<evidence type="ECO:0008006" key="4">
    <source>
        <dbReference type="Google" id="ProtNLM"/>
    </source>
</evidence>
<protein>
    <recommendedName>
        <fullName evidence="4">Short-chain dehydrogenase</fullName>
    </recommendedName>
</protein>
<reference evidence="3" key="1">
    <citation type="submission" date="2016-01" db="EMBL/GenBank/DDBJ databases">
        <title>Draft genome of Chromobacterium sp. F49.</title>
        <authorList>
            <person name="Hong K.W."/>
        </authorList>
    </citation>
    <scope>NUCLEOTIDE SEQUENCE [LARGE SCALE GENOMIC DNA]</scope>
    <source>
        <strain evidence="3">P7IIIA</strain>
    </source>
</reference>